<dbReference type="Proteomes" id="UP000284465">
    <property type="component" value="Unassembled WGS sequence"/>
</dbReference>
<keyword evidence="1" id="KW-1133">Transmembrane helix</keyword>
<keyword evidence="1" id="KW-0812">Transmembrane</keyword>
<keyword evidence="1" id="KW-0472">Membrane</keyword>
<feature type="transmembrane region" description="Helical" evidence="1">
    <location>
        <begin position="6"/>
        <end position="23"/>
    </location>
</feature>
<proteinExistence type="predicted"/>
<dbReference type="AlphaFoldDB" id="A0A3R6KZR6"/>
<dbReference type="EMBL" id="QSFP01000026">
    <property type="protein sequence ID" value="RHA64826.1"/>
    <property type="molecule type" value="Genomic_DNA"/>
</dbReference>
<evidence type="ECO:0000256" key="1">
    <source>
        <dbReference type="SAM" id="Phobius"/>
    </source>
</evidence>
<protein>
    <submittedName>
        <fullName evidence="2">Uncharacterized protein</fullName>
    </submittedName>
</protein>
<sequence length="60" mass="7151">MIVILIILIIYTVFLNMTLLFFYKEYRLCKLELDLIKRTVAEAEAGKFITKTIDELETYE</sequence>
<gene>
    <name evidence="2" type="ORF">DW927_16485</name>
</gene>
<organism evidence="2 3">
    <name type="scientific">Roseburia intestinalis</name>
    <dbReference type="NCBI Taxonomy" id="166486"/>
    <lineage>
        <taxon>Bacteria</taxon>
        <taxon>Bacillati</taxon>
        <taxon>Bacillota</taxon>
        <taxon>Clostridia</taxon>
        <taxon>Lachnospirales</taxon>
        <taxon>Lachnospiraceae</taxon>
        <taxon>Roseburia</taxon>
    </lineage>
</organism>
<evidence type="ECO:0000313" key="3">
    <source>
        <dbReference type="Proteomes" id="UP000284465"/>
    </source>
</evidence>
<name>A0A3R6KZR6_9FIRM</name>
<dbReference type="RefSeq" id="WP_118413682.1">
    <property type="nucleotide sequence ID" value="NZ_QRPI01000054.1"/>
</dbReference>
<accession>A0A3R6KZR6</accession>
<reference evidence="2 3" key="1">
    <citation type="submission" date="2018-08" db="EMBL/GenBank/DDBJ databases">
        <title>A genome reference for cultivated species of the human gut microbiota.</title>
        <authorList>
            <person name="Zou Y."/>
            <person name="Xue W."/>
            <person name="Luo G."/>
        </authorList>
    </citation>
    <scope>NUCLEOTIDE SEQUENCE [LARGE SCALE GENOMIC DNA]</scope>
    <source>
        <strain evidence="2 3">AM43-11</strain>
    </source>
</reference>
<evidence type="ECO:0000313" key="2">
    <source>
        <dbReference type="EMBL" id="RHA64826.1"/>
    </source>
</evidence>
<comment type="caution">
    <text evidence="2">The sequence shown here is derived from an EMBL/GenBank/DDBJ whole genome shotgun (WGS) entry which is preliminary data.</text>
</comment>